<name>A0A8H4Z938_9HYPO</name>
<proteinExistence type="predicted"/>
<reference evidence="1 2" key="1">
    <citation type="journal article" date="2020" name="BMC Genomics">
        <title>Correction to: Identification and distribution of gene clusters required for synthesis of sphingolipid metabolism inhibitors in diverse species of the filamentous fungus Fusarium.</title>
        <authorList>
            <person name="Kim H.S."/>
            <person name="Lohmar J.M."/>
            <person name="Busman M."/>
            <person name="Brown D.W."/>
            <person name="Naumann T.A."/>
            <person name="Divon H.H."/>
            <person name="Lysoe E."/>
            <person name="Uhlig S."/>
            <person name="Proctor R.H."/>
        </authorList>
    </citation>
    <scope>NUCLEOTIDE SEQUENCE [LARGE SCALE GENOMIC DNA]</scope>
    <source>
        <strain evidence="1 2">NRRL 25214</strain>
    </source>
</reference>
<dbReference type="AlphaFoldDB" id="A0A8H4Z938"/>
<sequence>MLPIPGIAAFTKELLGPDAKPAISAFPLDRDKSSFVGMASVLSQMYVTVGAHEVFRDQVIAFKDKVQLLNPDLNLRFQCYQNCAHDFIILEKQDGECTRDMKQWMVDFLATE</sequence>
<accession>A0A8H4Z938</accession>
<dbReference type="Gene3D" id="3.40.50.1820">
    <property type="entry name" value="alpha/beta hydrolase"/>
    <property type="match status" value="1"/>
</dbReference>
<organism evidence="1 2">
    <name type="scientific">Fusarium anthophilum</name>
    <dbReference type="NCBI Taxonomy" id="48485"/>
    <lineage>
        <taxon>Eukaryota</taxon>
        <taxon>Fungi</taxon>
        <taxon>Dikarya</taxon>
        <taxon>Ascomycota</taxon>
        <taxon>Pezizomycotina</taxon>
        <taxon>Sordariomycetes</taxon>
        <taxon>Hypocreomycetidae</taxon>
        <taxon>Hypocreales</taxon>
        <taxon>Nectriaceae</taxon>
        <taxon>Fusarium</taxon>
        <taxon>Fusarium fujikuroi species complex</taxon>
    </lineage>
</organism>
<evidence type="ECO:0000313" key="1">
    <source>
        <dbReference type="EMBL" id="KAF5241847.1"/>
    </source>
</evidence>
<comment type="caution">
    <text evidence="1">The sequence shown here is derived from an EMBL/GenBank/DDBJ whole genome shotgun (WGS) entry which is preliminary data.</text>
</comment>
<gene>
    <name evidence="1" type="ORF">FANTH_8963</name>
</gene>
<protein>
    <recommendedName>
        <fullName evidence="3">Alpha/beta hydrolase fold-3 domain-containing protein</fullName>
    </recommendedName>
</protein>
<dbReference type="EMBL" id="JABEVY010000222">
    <property type="protein sequence ID" value="KAF5241847.1"/>
    <property type="molecule type" value="Genomic_DNA"/>
</dbReference>
<evidence type="ECO:0000313" key="2">
    <source>
        <dbReference type="Proteomes" id="UP000573603"/>
    </source>
</evidence>
<keyword evidence="2" id="KW-1185">Reference proteome</keyword>
<dbReference type="Proteomes" id="UP000573603">
    <property type="component" value="Unassembled WGS sequence"/>
</dbReference>
<dbReference type="InterPro" id="IPR029058">
    <property type="entry name" value="AB_hydrolase_fold"/>
</dbReference>
<evidence type="ECO:0008006" key="3">
    <source>
        <dbReference type="Google" id="ProtNLM"/>
    </source>
</evidence>